<dbReference type="PROSITE" id="PS50042">
    <property type="entry name" value="CNMP_BINDING_3"/>
    <property type="match status" value="1"/>
</dbReference>
<evidence type="ECO:0000259" key="1">
    <source>
        <dbReference type="PROSITE" id="PS50042"/>
    </source>
</evidence>
<feature type="domain" description="Cyclic nucleotide-binding" evidence="1">
    <location>
        <begin position="9"/>
        <end position="139"/>
    </location>
</feature>
<dbReference type="InterPro" id="IPR014710">
    <property type="entry name" value="RmlC-like_jellyroll"/>
</dbReference>
<sequence length="199" mass="23141">MIITNLIKSFNTFNEAEVEKICNAFVPISFDAKSLLLNEGEICNKVYYVYEGVLREFSYIDADIDTDTDTDTRTLTHHILAENEWIYQIESFLLEKPSACCIEALSPIKAFYIIKQDLERLVSEIPSLAYVMIKIYEKYLLQLEHRNAFHRIKSAELRLEVFEKMQPNIQNRVSGKVLASYLNVTPQQLSRIRNKRAHG</sequence>
<comment type="caution">
    <text evidence="2">The sequence shown here is derived from an EMBL/GenBank/DDBJ whole genome shotgun (WGS) entry which is preliminary data.</text>
</comment>
<accession>A0ABV7YZW4</accession>
<dbReference type="InterPro" id="IPR000595">
    <property type="entry name" value="cNMP-bd_dom"/>
</dbReference>
<dbReference type="InterPro" id="IPR018490">
    <property type="entry name" value="cNMP-bd_dom_sf"/>
</dbReference>
<reference evidence="3" key="1">
    <citation type="journal article" date="2019" name="Int. J. Syst. Evol. Microbiol.">
        <title>The Global Catalogue of Microorganisms (GCM) 10K type strain sequencing project: providing services to taxonomists for standard genome sequencing and annotation.</title>
        <authorList>
            <consortium name="The Broad Institute Genomics Platform"/>
            <consortium name="The Broad Institute Genome Sequencing Center for Infectious Disease"/>
            <person name="Wu L."/>
            <person name="Ma J."/>
        </authorList>
    </citation>
    <scope>NUCLEOTIDE SEQUENCE [LARGE SCALE GENOMIC DNA]</scope>
    <source>
        <strain evidence="3">CECT 7956</strain>
    </source>
</reference>
<proteinExistence type="predicted"/>
<evidence type="ECO:0000313" key="2">
    <source>
        <dbReference type="EMBL" id="MFC3811703.1"/>
    </source>
</evidence>
<gene>
    <name evidence="2" type="ORF">ACFOOI_13655</name>
</gene>
<dbReference type="EMBL" id="JBHRYQ010000001">
    <property type="protein sequence ID" value="MFC3811703.1"/>
    <property type="molecule type" value="Genomic_DNA"/>
</dbReference>
<keyword evidence="3" id="KW-1185">Reference proteome</keyword>
<dbReference type="SUPFAM" id="SSF51206">
    <property type="entry name" value="cAMP-binding domain-like"/>
    <property type="match status" value="1"/>
</dbReference>
<name>A0ABV7YZW4_9BACT</name>
<organism evidence="2 3">
    <name type="scientific">Lacihabitans lacunae</name>
    <dbReference type="NCBI Taxonomy" id="1028214"/>
    <lineage>
        <taxon>Bacteria</taxon>
        <taxon>Pseudomonadati</taxon>
        <taxon>Bacteroidota</taxon>
        <taxon>Cytophagia</taxon>
        <taxon>Cytophagales</taxon>
        <taxon>Leadbetterellaceae</taxon>
        <taxon>Lacihabitans</taxon>
    </lineage>
</organism>
<protein>
    <submittedName>
        <fullName evidence="2">Crp/Fnr family transcriptional regulator</fullName>
    </submittedName>
</protein>
<dbReference type="SMART" id="SM00100">
    <property type="entry name" value="cNMP"/>
    <property type="match status" value="1"/>
</dbReference>
<evidence type="ECO:0000313" key="3">
    <source>
        <dbReference type="Proteomes" id="UP001595616"/>
    </source>
</evidence>
<dbReference type="Gene3D" id="2.60.120.10">
    <property type="entry name" value="Jelly Rolls"/>
    <property type="match status" value="1"/>
</dbReference>
<dbReference type="Proteomes" id="UP001595616">
    <property type="component" value="Unassembled WGS sequence"/>
</dbReference>
<dbReference type="RefSeq" id="WP_379838542.1">
    <property type="nucleotide sequence ID" value="NZ_JBHRYQ010000001.1"/>
</dbReference>
<dbReference type="CDD" id="cd00038">
    <property type="entry name" value="CAP_ED"/>
    <property type="match status" value="1"/>
</dbReference>